<feature type="binding site" evidence="3">
    <location>
        <begin position="29"/>
        <end position="34"/>
    </location>
    <ligand>
        <name>substrate</name>
    </ligand>
</feature>
<evidence type="ECO:0000313" key="4">
    <source>
        <dbReference type="EMBL" id="AFM92582.1"/>
    </source>
</evidence>
<evidence type="ECO:0000256" key="2">
    <source>
        <dbReference type="PIRSR" id="PIRSR617939-1"/>
    </source>
</evidence>
<dbReference type="EMBL" id="JN585763">
    <property type="protein sequence ID" value="AFM92582.1"/>
    <property type="molecule type" value="Genomic_DNA"/>
</dbReference>
<dbReference type="InterPro" id="IPR013024">
    <property type="entry name" value="GGCT-like"/>
</dbReference>
<evidence type="ECO:0008006" key="5">
    <source>
        <dbReference type="Google" id="ProtNLM"/>
    </source>
</evidence>
<dbReference type="Gene3D" id="3.10.490.10">
    <property type="entry name" value="Gamma-glutamyl cyclotransferase-like"/>
    <property type="match status" value="1"/>
</dbReference>
<dbReference type="PANTHER" id="PTHR12935">
    <property type="entry name" value="GAMMA-GLUTAMYLCYCLOTRANSFERASE"/>
    <property type="match status" value="1"/>
</dbReference>
<feature type="active site" description="Proton acceptor" evidence="2">
    <location>
        <position position="107"/>
    </location>
</feature>
<dbReference type="GO" id="GO:0003839">
    <property type="term" value="F:gamma-glutamylcyclotransferase activity"/>
    <property type="evidence" value="ECO:0007669"/>
    <property type="project" value="InterPro"/>
</dbReference>
<name>I6UBW5_9CYAN</name>
<keyword evidence="1" id="KW-0456">Lyase</keyword>
<organism evidence="4">
    <name type="scientific">Acaryochloris sp. HICR111A</name>
    <dbReference type="NCBI Taxonomy" id="576912"/>
    <lineage>
        <taxon>Bacteria</taxon>
        <taxon>Bacillati</taxon>
        <taxon>Cyanobacteriota</taxon>
        <taxon>Cyanophyceae</taxon>
        <taxon>Acaryochloridales</taxon>
        <taxon>Acaryochloridaceae</taxon>
        <taxon>Acaryochloris</taxon>
    </lineage>
</organism>
<dbReference type="SUPFAM" id="SSF110857">
    <property type="entry name" value="Gamma-glutamyl cyclotransferase-like"/>
    <property type="match status" value="1"/>
</dbReference>
<dbReference type="CDD" id="cd06661">
    <property type="entry name" value="GGCT_like"/>
    <property type="match status" value="1"/>
</dbReference>
<accession>I6UBW5</accession>
<dbReference type="AlphaFoldDB" id="I6UBW5"/>
<evidence type="ECO:0000256" key="3">
    <source>
        <dbReference type="PIRSR" id="PIRSR617939-2"/>
    </source>
</evidence>
<dbReference type="InterPro" id="IPR017939">
    <property type="entry name" value="G-Glutamylcylcotransferase"/>
</dbReference>
<evidence type="ECO:0000256" key="1">
    <source>
        <dbReference type="ARBA" id="ARBA00023239"/>
    </source>
</evidence>
<dbReference type="InterPro" id="IPR036568">
    <property type="entry name" value="GGCT-like_sf"/>
</dbReference>
<protein>
    <recommendedName>
        <fullName evidence="5">Gamma-glutamylcyclotransferase</fullName>
    </recommendedName>
</protein>
<dbReference type="Pfam" id="PF13772">
    <property type="entry name" value="AIG2_2"/>
    <property type="match status" value="1"/>
</dbReference>
<sequence length="183" mass="21235">MLVNPIHLKAESLPTTLSTSFEEEPYFYYFAYGSCMCPVDLQRSLGENTHRFIVGSARLRGYRLGFHYYSSQRQCGALDILPEAASEVQGILYRLPWRLSDRLDQREGVEQGGYRHEQVTVEHSSQIYIGVRTYVVVHKTSAEVPPNDWYFQVVMRGAATSRLPDPYRWQLFHHMRRLQLACA</sequence>
<dbReference type="PANTHER" id="PTHR12935:SF0">
    <property type="entry name" value="GAMMA-GLUTAMYLCYCLOTRANSFERASE"/>
    <property type="match status" value="1"/>
</dbReference>
<reference evidence="4" key="1">
    <citation type="journal article" date="2012" name="ISME J.">
        <title>Dinitrogen fixation in a unicellular chlorophyll d-containing cyanobacterium.</title>
        <authorList>
            <person name="Pfreundt U."/>
            <person name="Stal L.J."/>
            <person name="Voss B."/>
            <person name="Hess W.R."/>
        </authorList>
    </citation>
    <scope>NUCLEOTIDE SEQUENCE</scope>
    <source>
        <strain evidence="4">HICR111A</strain>
    </source>
</reference>
<proteinExistence type="predicted"/>
<feature type="binding site" evidence="3">
    <location>
        <position position="150"/>
    </location>
    <ligand>
        <name>substrate</name>
    </ligand>
</feature>